<keyword evidence="9" id="KW-1185">Reference proteome</keyword>
<evidence type="ECO:0000256" key="5">
    <source>
        <dbReference type="ARBA" id="ARBA00023242"/>
    </source>
</evidence>
<gene>
    <name evidence="8" type="ORF">MIMGU_mgv1a025362mg</name>
</gene>
<sequence length="257" mass="28316">MNPTNNPQPKKHKGRRKVNMEKMENESNLQVTFSKRRVGLFKKASELCTLTGSKAAVVVFSPGGKAHSFGHPDVNTIADQYLNPNSQSGNNNVQQSSIPIEGQEYLAQHGQFLTLNSRPAGNHAAGQSNHVQQSSTLIKDQQYLALVESQIRAEKARGEEMDRMRKASLDKLNYQQLEHLRGAIMEFSKKLGIQVEKGVDSKRGCDVVRGTYTGQDFGASSSSHGNVVPYATVIPYDQGATSADAEEFNDGYGRRNF</sequence>
<name>A0A022R0V1_ERYGU</name>
<dbReference type="SUPFAM" id="SSF55455">
    <property type="entry name" value="SRF-like"/>
    <property type="match status" value="1"/>
</dbReference>
<keyword evidence="4" id="KW-0804">Transcription</keyword>
<dbReference type="PRINTS" id="PR00404">
    <property type="entry name" value="MADSDOMAIN"/>
</dbReference>
<dbReference type="SMART" id="SM00432">
    <property type="entry name" value="MADS"/>
    <property type="match status" value="1"/>
</dbReference>
<dbReference type="PANTHER" id="PTHR11945">
    <property type="entry name" value="MADS BOX PROTEIN"/>
    <property type="match status" value="1"/>
</dbReference>
<dbReference type="FunFam" id="3.40.1810.10:FF:000006">
    <property type="entry name" value="Agamous-like MADS-box protein AGL62"/>
    <property type="match status" value="1"/>
</dbReference>
<keyword evidence="5" id="KW-0539">Nucleus</keyword>
<keyword evidence="3" id="KW-0238">DNA-binding</keyword>
<dbReference type="AlphaFoldDB" id="A0A022R0V1"/>
<keyword evidence="2" id="KW-0805">Transcription regulation</keyword>
<dbReference type="Proteomes" id="UP000030748">
    <property type="component" value="Unassembled WGS sequence"/>
</dbReference>
<dbReference type="GO" id="GO:0000981">
    <property type="term" value="F:DNA-binding transcription factor activity, RNA polymerase II-specific"/>
    <property type="evidence" value="ECO:0000318"/>
    <property type="project" value="GO_Central"/>
</dbReference>
<evidence type="ECO:0000256" key="1">
    <source>
        <dbReference type="ARBA" id="ARBA00004123"/>
    </source>
</evidence>
<evidence type="ECO:0000313" key="8">
    <source>
        <dbReference type="EMBL" id="EYU33223.1"/>
    </source>
</evidence>
<dbReference type="Pfam" id="PF00319">
    <property type="entry name" value="SRF-TF"/>
    <property type="match status" value="1"/>
</dbReference>
<accession>A0A022R0V1</accession>
<feature type="domain" description="MADS-box" evidence="7">
    <location>
        <begin position="13"/>
        <end position="73"/>
    </location>
</feature>
<feature type="region of interest" description="Disordered" evidence="6">
    <location>
        <begin position="1"/>
        <end position="25"/>
    </location>
</feature>
<dbReference type="InterPro" id="IPR002100">
    <property type="entry name" value="TF_MADSbox"/>
</dbReference>
<evidence type="ECO:0000256" key="4">
    <source>
        <dbReference type="ARBA" id="ARBA00023163"/>
    </source>
</evidence>
<evidence type="ECO:0000256" key="2">
    <source>
        <dbReference type="ARBA" id="ARBA00023015"/>
    </source>
</evidence>
<evidence type="ECO:0000259" key="7">
    <source>
        <dbReference type="PROSITE" id="PS50066"/>
    </source>
</evidence>
<reference evidence="8 9" key="1">
    <citation type="journal article" date="2013" name="Proc. Natl. Acad. Sci. U.S.A.">
        <title>Fine-scale variation in meiotic recombination in Mimulus inferred from population shotgun sequencing.</title>
        <authorList>
            <person name="Hellsten U."/>
            <person name="Wright K.M."/>
            <person name="Jenkins J."/>
            <person name="Shu S."/>
            <person name="Yuan Y."/>
            <person name="Wessler S.R."/>
            <person name="Schmutz J."/>
            <person name="Willis J.H."/>
            <person name="Rokhsar D.S."/>
        </authorList>
    </citation>
    <scope>NUCLEOTIDE SEQUENCE [LARGE SCALE GENOMIC DNA]</scope>
    <source>
        <strain evidence="9">cv. DUN x IM62</strain>
    </source>
</reference>
<dbReference type="eggNOG" id="KOG0014">
    <property type="taxonomic scope" value="Eukaryota"/>
</dbReference>
<organism evidence="8 9">
    <name type="scientific">Erythranthe guttata</name>
    <name type="common">Yellow monkey flower</name>
    <name type="synonym">Mimulus guttatus</name>
    <dbReference type="NCBI Taxonomy" id="4155"/>
    <lineage>
        <taxon>Eukaryota</taxon>
        <taxon>Viridiplantae</taxon>
        <taxon>Streptophyta</taxon>
        <taxon>Embryophyta</taxon>
        <taxon>Tracheophyta</taxon>
        <taxon>Spermatophyta</taxon>
        <taxon>Magnoliopsida</taxon>
        <taxon>eudicotyledons</taxon>
        <taxon>Gunneridae</taxon>
        <taxon>Pentapetalae</taxon>
        <taxon>asterids</taxon>
        <taxon>lamiids</taxon>
        <taxon>Lamiales</taxon>
        <taxon>Phrymaceae</taxon>
        <taxon>Erythranthe</taxon>
    </lineage>
</organism>
<dbReference type="PANTHER" id="PTHR11945:SF776">
    <property type="entry name" value="AGAMOUS-LIKE 50-RELATED"/>
    <property type="match status" value="1"/>
</dbReference>
<dbReference type="GO" id="GO:0046983">
    <property type="term" value="F:protein dimerization activity"/>
    <property type="evidence" value="ECO:0007669"/>
    <property type="project" value="InterPro"/>
</dbReference>
<evidence type="ECO:0000256" key="6">
    <source>
        <dbReference type="SAM" id="MobiDB-lite"/>
    </source>
</evidence>
<dbReference type="PROSITE" id="PS50066">
    <property type="entry name" value="MADS_BOX_2"/>
    <property type="match status" value="1"/>
</dbReference>
<dbReference type="GO" id="GO:0006357">
    <property type="term" value="P:regulation of transcription by RNA polymerase II"/>
    <property type="evidence" value="ECO:0000318"/>
    <property type="project" value="GO_Central"/>
</dbReference>
<dbReference type="InterPro" id="IPR036879">
    <property type="entry name" value="TF_MADSbox_sf"/>
</dbReference>
<evidence type="ECO:0000256" key="3">
    <source>
        <dbReference type="ARBA" id="ARBA00023125"/>
    </source>
</evidence>
<dbReference type="GO" id="GO:0005634">
    <property type="term" value="C:nucleus"/>
    <property type="evidence" value="ECO:0007669"/>
    <property type="project" value="UniProtKB-SubCell"/>
</dbReference>
<dbReference type="STRING" id="4155.A0A022R0V1"/>
<dbReference type="PhylomeDB" id="A0A022R0V1"/>
<proteinExistence type="predicted"/>
<dbReference type="GO" id="GO:0000978">
    <property type="term" value="F:RNA polymerase II cis-regulatory region sequence-specific DNA binding"/>
    <property type="evidence" value="ECO:0000318"/>
    <property type="project" value="GO_Central"/>
</dbReference>
<protein>
    <recommendedName>
        <fullName evidence="7">MADS-box domain-containing protein</fullName>
    </recommendedName>
</protein>
<dbReference type="Gene3D" id="3.40.1810.10">
    <property type="entry name" value="Transcription factor, MADS-box"/>
    <property type="match status" value="1"/>
</dbReference>
<evidence type="ECO:0000313" key="9">
    <source>
        <dbReference type="Proteomes" id="UP000030748"/>
    </source>
</evidence>
<comment type="subcellular location">
    <subcellularLocation>
        <location evidence="1">Nucleus</location>
    </subcellularLocation>
</comment>
<dbReference type="EMBL" id="KI630784">
    <property type="protein sequence ID" value="EYU33223.1"/>
    <property type="molecule type" value="Genomic_DNA"/>
</dbReference>